<organism evidence="1 2">
    <name type="scientific">Datura stramonium</name>
    <name type="common">Jimsonweed</name>
    <name type="synonym">Common thornapple</name>
    <dbReference type="NCBI Taxonomy" id="4076"/>
    <lineage>
        <taxon>Eukaryota</taxon>
        <taxon>Viridiplantae</taxon>
        <taxon>Streptophyta</taxon>
        <taxon>Embryophyta</taxon>
        <taxon>Tracheophyta</taxon>
        <taxon>Spermatophyta</taxon>
        <taxon>Magnoliopsida</taxon>
        <taxon>eudicotyledons</taxon>
        <taxon>Gunneridae</taxon>
        <taxon>Pentapetalae</taxon>
        <taxon>asterids</taxon>
        <taxon>lamiids</taxon>
        <taxon>Solanales</taxon>
        <taxon>Solanaceae</taxon>
        <taxon>Solanoideae</taxon>
        <taxon>Datureae</taxon>
        <taxon>Datura</taxon>
    </lineage>
</organism>
<proteinExistence type="predicted"/>
<protein>
    <submittedName>
        <fullName evidence="1">Uncharacterized protein</fullName>
    </submittedName>
</protein>
<sequence length="113" mass="12724">MSNRGRWRFRRVQIDVSKFASMAATTTAADNTKAKNLYIIPSSNVVENQLMASPEMKNVVRAPMRIGATSSRSYPPSSTEQERKRIRSIGYHEVPSPAPEILKRTSFVRLIKG</sequence>
<name>A0ABS8T5F9_DATST</name>
<comment type="caution">
    <text evidence="1">The sequence shown here is derived from an EMBL/GenBank/DDBJ whole genome shotgun (WGS) entry which is preliminary data.</text>
</comment>
<dbReference type="EMBL" id="JACEIK010001109">
    <property type="protein sequence ID" value="MCD7466081.1"/>
    <property type="molecule type" value="Genomic_DNA"/>
</dbReference>
<gene>
    <name evidence="1" type="ORF">HAX54_002431</name>
</gene>
<accession>A0ABS8T5F9</accession>
<reference evidence="1 2" key="1">
    <citation type="journal article" date="2021" name="BMC Genomics">
        <title>Datura genome reveals duplications of psychoactive alkaloid biosynthetic genes and high mutation rate following tissue culture.</title>
        <authorList>
            <person name="Rajewski A."/>
            <person name="Carter-House D."/>
            <person name="Stajich J."/>
            <person name="Litt A."/>
        </authorList>
    </citation>
    <scope>NUCLEOTIDE SEQUENCE [LARGE SCALE GENOMIC DNA]</scope>
    <source>
        <strain evidence="1">AR-01</strain>
    </source>
</reference>
<dbReference type="Proteomes" id="UP000823775">
    <property type="component" value="Unassembled WGS sequence"/>
</dbReference>
<keyword evidence="2" id="KW-1185">Reference proteome</keyword>
<evidence type="ECO:0000313" key="2">
    <source>
        <dbReference type="Proteomes" id="UP000823775"/>
    </source>
</evidence>
<evidence type="ECO:0000313" key="1">
    <source>
        <dbReference type="EMBL" id="MCD7466081.1"/>
    </source>
</evidence>